<evidence type="ECO:0000313" key="3">
    <source>
        <dbReference type="Proteomes" id="UP000243650"/>
    </source>
</evidence>
<dbReference type="EMBL" id="PVNS01000004">
    <property type="protein sequence ID" value="PRO66361.1"/>
    <property type="molecule type" value="Genomic_DNA"/>
</dbReference>
<dbReference type="AlphaFoldDB" id="A0A2P6MJB3"/>
<dbReference type="OrthoDB" id="2355666at2"/>
<organism evidence="2 3">
    <name type="scientific">Alkalicoccus urumqiensis</name>
    <name type="common">Bacillus urumqiensis</name>
    <dbReference type="NCBI Taxonomy" id="1548213"/>
    <lineage>
        <taxon>Bacteria</taxon>
        <taxon>Bacillati</taxon>
        <taxon>Bacillota</taxon>
        <taxon>Bacilli</taxon>
        <taxon>Bacillales</taxon>
        <taxon>Bacillaceae</taxon>
        <taxon>Alkalicoccus</taxon>
    </lineage>
</organism>
<proteinExistence type="predicted"/>
<sequence>MGRSPRFNGYLFIFFGTLFLFLAIQSAGQSSGWDVITIVLIAFAAFDYFLGFKFFVAAARMEQNKRGK</sequence>
<comment type="caution">
    <text evidence="2">The sequence shown here is derived from an EMBL/GenBank/DDBJ whole genome shotgun (WGS) entry which is preliminary data.</text>
</comment>
<feature type="transmembrane region" description="Helical" evidence="1">
    <location>
        <begin position="36"/>
        <end position="59"/>
    </location>
</feature>
<name>A0A2P6MJB3_ALKUR</name>
<keyword evidence="1" id="KW-1133">Transmembrane helix</keyword>
<keyword evidence="1" id="KW-0812">Transmembrane</keyword>
<accession>A0A2P6MJB3</accession>
<keyword evidence="3" id="KW-1185">Reference proteome</keyword>
<reference evidence="2 3" key="1">
    <citation type="submission" date="2018-03" db="EMBL/GenBank/DDBJ databases">
        <title>Bacillus urumqiensis sp. nov., a moderately haloalkaliphilic bacterium isolated from a salt lake.</title>
        <authorList>
            <person name="Zhao B."/>
            <person name="Liao Z."/>
        </authorList>
    </citation>
    <scope>NUCLEOTIDE SEQUENCE [LARGE SCALE GENOMIC DNA]</scope>
    <source>
        <strain evidence="2 3">BZ-SZ-XJ18</strain>
    </source>
</reference>
<dbReference type="Pfam" id="PF14146">
    <property type="entry name" value="DUF4305"/>
    <property type="match status" value="1"/>
</dbReference>
<evidence type="ECO:0000313" key="2">
    <source>
        <dbReference type="EMBL" id="PRO66361.1"/>
    </source>
</evidence>
<evidence type="ECO:0000256" key="1">
    <source>
        <dbReference type="SAM" id="Phobius"/>
    </source>
</evidence>
<protein>
    <submittedName>
        <fullName evidence="2">DUF4305 domain-containing protein</fullName>
    </submittedName>
</protein>
<gene>
    <name evidence="2" type="ORF">C6I21_06040</name>
</gene>
<dbReference type="InterPro" id="IPR025426">
    <property type="entry name" value="DUF4305"/>
</dbReference>
<keyword evidence="1" id="KW-0472">Membrane</keyword>
<dbReference type="Proteomes" id="UP000243650">
    <property type="component" value="Unassembled WGS sequence"/>
</dbReference>
<dbReference type="RefSeq" id="WP_105958551.1">
    <property type="nucleotide sequence ID" value="NZ_PVNS01000004.1"/>
</dbReference>